<sequence>MDQTQSDQLSSKETICKVCGDKASGKHYGVPSCDGCRGFFKRSIRRKLKYVCKEDGRCVVDVTRRNQCQACRFSKCLQVNMKKDAVQHERAPRTNIQHQHMSHVQQPHSPYHNSSMPVLYPATAFLQPLHRPYLTSAPIGLSYLPSIYLRSETHHLSGTNMSHTSLQTSPTCNEDEVTSSQELAGDTKLSSTLSSLNVISTENLYDAAAKLLALTVSCVRAIPSYQQLSCHDRTILLEDSWKDLFILTIARLISGCGIEDHDNQLSCDAHRVASVVTRLSQLRADHTEFACLKALLLFKPDTVENSRHEVEILQEQTHLMLREYSGPRFSKLVLTLLTISRISIRSILALFFRQKSHVKLDTLLATSTAIERGVL</sequence>
<dbReference type="SMART" id="SM00430">
    <property type="entry name" value="HOLI"/>
    <property type="match status" value="1"/>
</dbReference>
<proteinExistence type="inferred from homology"/>
<name>A0AAW1D9M5_9HEMI</name>
<organism evidence="13 14">
    <name type="scientific">Rhynocoris fuscipes</name>
    <dbReference type="NCBI Taxonomy" id="488301"/>
    <lineage>
        <taxon>Eukaryota</taxon>
        <taxon>Metazoa</taxon>
        <taxon>Ecdysozoa</taxon>
        <taxon>Arthropoda</taxon>
        <taxon>Hexapoda</taxon>
        <taxon>Insecta</taxon>
        <taxon>Pterygota</taxon>
        <taxon>Neoptera</taxon>
        <taxon>Paraneoptera</taxon>
        <taxon>Hemiptera</taxon>
        <taxon>Heteroptera</taxon>
        <taxon>Panheteroptera</taxon>
        <taxon>Cimicomorpha</taxon>
        <taxon>Reduviidae</taxon>
        <taxon>Harpactorinae</taxon>
        <taxon>Harpactorini</taxon>
        <taxon>Rhynocoris</taxon>
    </lineage>
</organism>
<evidence type="ECO:0000256" key="7">
    <source>
        <dbReference type="ARBA" id="ARBA00023163"/>
    </source>
</evidence>
<dbReference type="SUPFAM" id="SSF57716">
    <property type="entry name" value="Glucocorticoid receptor-like (DNA-binding domain)"/>
    <property type="match status" value="1"/>
</dbReference>
<evidence type="ECO:0000256" key="2">
    <source>
        <dbReference type="ARBA" id="ARBA00022723"/>
    </source>
</evidence>
<dbReference type="PROSITE" id="PS51030">
    <property type="entry name" value="NUCLEAR_REC_DBD_2"/>
    <property type="match status" value="1"/>
</dbReference>
<keyword evidence="14" id="KW-1185">Reference proteome</keyword>
<accession>A0AAW1D9M5</accession>
<dbReference type="SMART" id="SM00399">
    <property type="entry name" value="ZnF_C4"/>
    <property type="match status" value="1"/>
</dbReference>
<evidence type="ECO:0000256" key="5">
    <source>
        <dbReference type="ARBA" id="ARBA00023015"/>
    </source>
</evidence>
<keyword evidence="2 10" id="KW-0479">Metal-binding</keyword>
<evidence type="ECO:0000256" key="6">
    <source>
        <dbReference type="ARBA" id="ARBA00023125"/>
    </source>
</evidence>
<comment type="similarity">
    <text evidence="10">Belongs to the nuclear hormone receptor family.</text>
</comment>
<reference evidence="13 14" key="1">
    <citation type="submission" date="2022-12" db="EMBL/GenBank/DDBJ databases">
        <title>Chromosome-level genome assembly of true bugs.</title>
        <authorList>
            <person name="Ma L."/>
            <person name="Li H."/>
        </authorList>
    </citation>
    <scope>NUCLEOTIDE SEQUENCE [LARGE SCALE GENOMIC DNA]</scope>
    <source>
        <strain evidence="13">Lab_2022b</strain>
    </source>
</reference>
<dbReference type="EMBL" id="JAPXFL010000006">
    <property type="protein sequence ID" value="KAK9505647.1"/>
    <property type="molecule type" value="Genomic_DNA"/>
</dbReference>
<keyword evidence="3 10" id="KW-0863">Zinc-finger</keyword>
<dbReference type="PANTHER" id="PTHR24083">
    <property type="entry name" value="NUCLEAR HORMONE RECEPTOR"/>
    <property type="match status" value="1"/>
</dbReference>
<dbReference type="Gene3D" id="1.10.565.10">
    <property type="entry name" value="Retinoid X Receptor"/>
    <property type="match status" value="1"/>
</dbReference>
<dbReference type="InterPro" id="IPR001723">
    <property type="entry name" value="Nuclear_hrmn_rcpt"/>
</dbReference>
<dbReference type="InterPro" id="IPR013088">
    <property type="entry name" value="Znf_NHR/GATA"/>
</dbReference>
<comment type="subcellular location">
    <subcellularLocation>
        <location evidence="1 10">Nucleus</location>
    </subcellularLocation>
</comment>
<dbReference type="Pfam" id="PF00105">
    <property type="entry name" value="zf-C4"/>
    <property type="match status" value="1"/>
</dbReference>
<evidence type="ECO:0000313" key="13">
    <source>
        <dbReference type="EMBL" id="KAK9505647.1"/>
    </source>
</evidence>
<evidence type="ECO:0000256" key="4">
    <source>
        <dbReference type="ARBA" id="ARBA00022833"/>
    </source>
</evidence>
<dbReference type="CDD" id="cd07164">
    <property type="entry name" value="NR_DBD_PNR_like_1"/>
    <property type="match status" value="1"/>
</dbReference>
<dbReference type="PRINTS" id="PR00398">
    <property type="entry name" value="STRDHORMONER"/>
</dbReference>
<feature type="domain" description="NR LBD" evidence="12">
    <location>
        <begin position="174"/>
        <end position="375"/>
    </location>
</feature>
<dbReference type="SUPFAM" id="SSF48508">
    <property type="entry name" value="Nuclear receptor ligand-binding domain"/>
    <property type="match status" value="1"/>
</dbReference>
<keyword evidence="4 10" id="KW-0862">Zinc</keyword>
<evidence type="ECO:0000256" key="10">
    <source>
        <dbReference type="RuleBase" id="RU004334"/>
    </source>
</evidence>
<evidence type="ECO:0000256" key="1">
    <source>
        <dbReference type="ARBA" id="ARBA00004123"/>
    </source>
</evidence>
<dbReference type="GO" id="GO:0003700">
    <property type="term" value="F:DNA-binding transcription factor activity"/>
    <property type="evidence" value="ECO:0007669"/>
    <property type="project" value="InterPro"/>
</dbReference>
<gene>
    <name evidence="13" type="ORF">O3M35_009649</name>
</gene>
<dbReference type="GO" id="GO:0008270">
    <property type="term" value="F:zinc ion binding"/>
    <property type="evidence" value="ECO:0007669"/>
    <property type="project" value="UniProtKB-KW"/>
</dbReference>
<dbReference type="PROSITE" id="PS00031">
    <property type="entry name" value="NUCLEAR_REC_DBD_1"/>
    <property type="match status" value="1"/>
</dbReference>
<dbReference type="PRINTS" id="PR00047">
    <property type="entry name" value="STROIDFINGER"/>
</dbReference>
<dbReference type="FunFam" id="3.30.50.10:FF:000058">
    <property type="entry name" value="Nuclear Hormone Receptor family"/>
    <property type="match status" value="1"/>
</dbReference>
<evidence type="ECO:0000256" key="8">
    <source>
        <dbReference type="ARBA" id="ARBA00023170"/>
    </source>
</evidence>
<keyword evidence="6 10" id="KW-0238">DNA-binding</keyword>
<dbReference type="Pfam" id="PF00104">
    <property type="entry name" value="Hormone_recep"/>
    <property type="match status" value="1"/>
</dbReference>
<dbReference type="AlphaFoldDB" id="A0AAW1D9M5"/>
<comment type="caution">
    <text evidence="13">The sequence shown here is derived from an EMBL/GenBank/DDBJ whole genome shotgun (WGS) entry which is preliminary data.</text>
</comment>
<dbReference type="PROSITE" id="PS51843">
    <property type="entry name" value="NR_LBD"/>
    <property type="match status" value="1"/>
</dbReference>
<evidence type="ECO:0000259" key="11">
    <source>
        <dbReference type="PROSITE" id="PS51030"/>
    </source>
</evidence>
<evidence type="ECO:0000256" key="3">
    <source>
        <dbReference type="ARBA" id="ARBA00022771"/>
    </source>
</evidence>
<feature type="domain" description="Nuclear receptor" evidence="11">
    <location>
        <begin position="13"/>
        <end position="88"/>
    </location>
</feature>
<dbReference type="GO" id="GO:0005634">
    <property type="term" value="C:nucleus"/>
    <property type="evidence" value="ECO:0007669"/>
    <property type="project" value="UniProtKB-SubCell"/>
</dbReference>
<keyword evidence="8 10" id="KW-0675">Receptor</keyword>
<dbReference type="InterPro" id="IPR000536">
    <property type="entry name" value="Nucl_hrmn_rcpt_lig-bd"/>
</dbReference>
<evidence type="ECO:0000259" key="12">
    <source>
        <dbReference type="PROSITE" id="PS51843"/>
    </source>
</evidence>
<evidence type="ECO:0000256" key="9">
    <source>
        <dbReference type="ARBA" id="ARBA00023242"/>
    </source>
</evidence>
<keyword evidence="9 10" id="KW-0539">Nucleus</keyword>
<dbReference type="InterPro" id="IPR035500">
    <property type="entry name" value="NHR-like_dom_sf"/>
</dbReference>
<keyword evidence="5 10" id="KW-0805">Transcription regulation</keyword>
<dbReference type="Proteomes" id="UP001461498">
    <property type="component" value="Unassembled WGS sequence"/>
</dbReference>
<keyword evidence="7 10" id="KW-0804">Transcription</keyword>
<dbReference type="GO" id="GO:0043565">
    <property type="term" value="F:sequence-specific DNA binding"/>
    <property type="evidence" value="ECO:0007669"/>
    <property type="project" value="InterPro"/>
</dbReference>
<dbReference type="InterPro" id="IPR001628">
    <property type="entry name" value="Znf_hrmn_rcpt"/>
</dbReference>
<protein>
    <submittedName>
        <fullName evidence="13">Uncharacterized protein</fullName>
    </submittedName>
</protein>
<dbReference type="Gene3D" id="3.30.50.10">
    <property type="entry name" value="Erythroid Transcription Factor GATA-1, subunit A"/>
    <property type="match status" value="1"/>
</dbReference>
<dbReference type="InterPro" id="IPR050274">
    <property type="entry name" value="Nuclear_hormone_rcpt_NR2"/>
</dbReference>
<evidence type="ECO:0000313" key="14">
    <source>
        <dbReference type="Proteomes" id="UP001461498"/>
    </source>
</evidence>